<dbReference type="CDD" id="cd00165">
    <property type="entry name" value="S4"/>
    <property type="match status" value="1"/>
</dbReference>
<keyword evidence="4" id="KW-0346">Stress response</keyword>
<dbReference type="InterPro" id="IPR002942">
    <property type="entry name" value="S4_RNA-bd"/>
</dbReference>
<accession>A0A1I3ISA5</accession>
<evidence type="ECO:0000256" key="1">
    <source>
        <dbReference type="PROSITE-ProRule" id="PRU00182"/>
    </source>
</evidence>
<feature type="domain" description="RNA-binding S4" evidence="3">
    <location>
        <begin position="7"/>
        <end position="63"/>
    </location>
</feature>
<evidence type="ECO:0000313" key="5">
    <source>
        <dbReference type="Proteomes" id="UP000199630"/>
    </source>
</evidence>
<sequence length="132" mass="14593">MEKRETIRLDKWLWYARFFKTRGLAAKVVTGGHVRVNSAKVAKAATSVGPGDVLTFPQARDIRVVKISVCGTRRGPAPEAQGLYEDLSPPVSQAEKQASEDYVPPAPKYEGKGRPTKKDRRTGLLSRPDMLD</sequence>
<dbReference type="PROSITE" id="PS50889">
    <property type="entry name" value="S4"/>
    <property type="match status" value="1"/>
</dbReference>
<reference evidence="5" key="1">
    <citation type="submission" date="2016-10" db="EMBL/GenBank/DDBJ databases">
        <authorList>
            <person name="Varghese N."/>
            <person name="Submissions S."/>
        </authorList>
    </citation>
    <scope>NUCLEOTIDE SEQUENCE [LARGE SCALE GENOMIC DNA]</scope>
    <source>
        <strain evidence="5">DSM 26471</strain>
    </source>
</reference>
<dbReference type="Pfam" id="PF01479">
    <property type="entry name" value="S4"/>
    <property type="match status" value="1"/>
</dbReference>
<dbReference type="EMBL" id="FORH01000001">
    <property type="protein sequence ID" value="SFI50855.1"/>
    <property type="molecule type" value="Genomic_DNA"/>
</dbReference>
<evidence type="ECO:0000256" key="2">
    <source>
        <dbReference type="SAM" id="MobiDB-lite"/>
    </source>
</evidence>
<organism evidence="4 5">
    <name type="scientific">Celeribacter neptunius</name>
    <dbReference type="NCBI Taxonomy" id="588602"/>
    <lineage>
        <taxon>Bacteria</taxon>
        <taxon>Pseudomonadati</taxon>
        <taxon>Pseudomonadota</taxon>
        <taxon>Alphaproteobacteria</taxon>
        <taxon>Rhodobacterales</taxon>
        <taxon>Roseobacteraceae</taxon>
        <taxon>Celeribacter</taxon>
    </lineage>
</organism>
<dbReference type="SUPFAM" id="SSF55174">
    <property type="entry name" value="Alpha-L RNA-binding motif"/>
    <property type="match status" value="1"/>
</dbReference>
<proteinExistence type="predicted"/>
<evidence type="ECO:0000313" key="4">
    <source>
        <dbReference type="EMBL" id="SFI50855.1"/>
    </source>
</evidence>
<gene>
    <name evidence="4" type="ORF">SAMN04487991_0120</name>
</gene>
<dbReference type="Proteomes" id="UP000199630">
    <property type="component" value="Unassembled WGS sequence"/>
</dbReference>
<dbReference type="GO" id="GO:0003723">
    <property type="term" value="F:RNA binding"/>
    <property type="evidence" value="ECO:0007669"/>
    <property type="project" value="UniProtKB-KW"/>
</dbReference>
<dbReference type="STRING" id="588602.SAMN04487991_0120"/>
<protein>
    <submittedName>
        <fullName evidence="4">Heat shock protein Hsp15</fullName>
    </submittedName>
</protein>
<dbReference type="RefSeq" id="WP_245781057.1">
    <property type="nucleotide sequence ID" value="NZ_FORH01000001.1"/>
</dbReference>
<dbReference type="InterPro" id="IPR036986">
    <property type="entry name" value="S4_RNA-bd_sf"/>
</dbReference>
<dbReference type="Gene3D" id="3.10.290.10">
    <property type="entry name" value="RNA-binding S4 domain"/>
    <property type="match status" value="1"/>
</dbReference>
<dbReference type="AlphaFoldDB" id="A0A1I3ISA5"/>
<feature type="region of interest" description="Disordered" evidence="2">
    <location>
        <begin position="75"/>
        <end position="132"/>
    </location>
</feature>
<evidence type="ECO:0000259" key="3">
    <source>
        <dbReference type="SMART" id="SM00363"/>
    </source>
</evidence>
<dbReference type="SMART" id="SM00363">
    <property type="entry name" value="S4"/>
    <property type="match status" value="1"/>
</dbReference>
<keyword evidence="1" id="KW-0694">RNA-binding</keyword>
<name>A0A1I3ISA5_9RHOB</name>
<keyword evidence="5" id="KW-1185">Reference proteome</keyword>